<dbReference type="InterPro" id="IPR010496">
    <property type="entry name" value="AL/BT2_dom"/>
</dbReference>
<dbReference type="RefSeq" id="WP_146506053.1">
    <property type="nucleotide sequence ID" value="NZ_SJPG01000001.1"/>
</dbReference>
<feature type="chain" id="PRO_5022941451" description="3-keto-alpha-glucoside-1,2-lyase/3-keto-2-hydroxy-glucal hydratase domain-containing protein" evidence="1">
    <location>
        <begin position="25"/>
        <end position="211"/>
    </location>
</feature>
<keyword evidence="1" id="KW-0732">Signal</keyword>
<sequence length="211" mass="23017" precursor="true">MLRSTSATLLVLTALLSFNQLSQADDKGFVSLMPTADNNGWEDSVIVTDDGYLDGDGCYIAQEFDNFVLRFEFVQEPGANSGVGIRSLRGQNAAYSGMEIQCLDDSHPKYDNIKDWQHHGSVYGIVAAKQGSLKEPGEWNTQEIVADGKHIKVTVNGKVIVDADLEKAAPDGKSIDGKEHPGLTRKSGYLRLCGHGGGVQFRNMQIKVLEE</sequence>
<accession>A0A5C5XN64</accession>
<dbReference type="AlphaFoldDB" id="A0A5C5XN64"/>
<comment type="caution">
    <text evidence="3">The sequence shown here is derived from an EMBL/GenBank/DDBJ whole genome shotgun (WGS) entry which is preliminary data.</text>
</comment>
<dbReference type="Pfam" id="PF06439">
    <property type="entry name" value="3keto-disac_hyd"/>
    <property type="match status" value="1"/>
</dbReference>
<reference evidence="3 4" key="1">
    <citation type="submission" date="2019-02" db="EMBL/GenBank/DDBJ databases">
        <title>Deep-cultivation of Planctomycetes and their phenomic and genomic characterization uncovers novel biology.</title>
        <authorList>
            <person name="Wiegand S."/>
            <person name="Jogler M."/>
            <person name="Boedeker C."/>
            <person name="Pinto D."/>
            <person name="Vollmers J."/>
            <person name="Rivas-Marin E."/>
            <person name="Kohn T."/>
            <person name="Peeters S.H."/>
            <person name="Heuer A."/>
            <person name="Rast P."/>
            <person name="Oberbeckmann S."/>
            <person name="Bunk B."/>
            <person name="Jeske O."/>
            <person name="Meyerdierks A."/>
            <person name="Storesund J.E."/>
            <person name="Kallscheuer N."/>
            <person name="Luecker S."/>
            <person name="Lage O.M."/>
            <person name="Pohl T."/>
            <person name="Merkel B.J."/>
            <person name="Hornburger P."/>
            <person name="Mueller R.-W."/>
            <person name="Bruemmer F."/>
            <person name="Labrenz M."/>
            <person name="Spormann A.M."/>
            <person name="Op Den Camp H."/>
            <person name="Overmann J."/>
            <person name="Amann R."/>
            <person name="Jetten M.S.M."/>
            <person name="Mascher T."/>
            <person name="Medema M.H."/>
            <person name="Devos D.P."/>
            <person name="Kaster A.-K."/>
            <person name="Ovreas L."/>
            <person name="Rohde M."/>
            <person name="Galperin M.Y."/>
            <person name="Jogler C."/>
        </authorList>
    </citation>
    <scope>NUCLEOTIDE SEQUENCE [LARGE SCALE GENOMIC DNA]</scope>
    <source>
        <strain evidence="3 4">Pan54</strain>
    </source>
</reference>
<dbReference type="Proteomes" id="UP000316095">
    <property type="component" value="Unassembled WGS sequence"/>
</dbReference>
<feature type="signal peptide" evidence="1">
    <location>
        <begin position="1"/>
        <end position="24"/>
    </location>
</feature>
<protein>
    <recommendedName>
        <fullName evidence="2">3-keto-alpha-glucoside-1,2-lyase/3-keto-2-hydroxy-glucal hydratase domain-containing protein</fullName>
    </recommendedName>
</protein>
<name>A0A5C5XN64_9PLAN</name>
<keyword evidence="4" id="KW-1185">Reference proteome</keyword>
<evidence type="ECO:0000313" key="4">
    <source>
        <dbReference type="Proteomes" id="UP000316095"/>
    </source>
</evidence>
<gene>
    <name evidence="3" type="ORF">Pan54_50960</name>
</gene>
<evidence type="ECO:0000313" key="3">
    <source>
        <dbReference type="EMBL" id="TWT64334.1"/>
    </source>
</evidence>
<dbReference type="GO" id="GO:0016787">
    <property type="term" value="F:hydrolase activity"/>
    <property type="evidence" value="ECO:0007669"/>
    <property type="project" value="InterPro"/>
</dbReference>
<evidence type="ECO:0000256" key="1">
    <source>
        <dbReference type="SAM" id="SignalP"/>
    </source>
</evidence>
<proteinExistence type="predicted"/>
<dbReference type="EMBL" id="SJPG01000001">
    <property type="protein sequence ID" value="TWT64334.1"/>
    <property type="molecule type" value="Genomic_DNA"/>
</dbReference>
<feature type="domain" description="3-keto-alpha-glucoside-1,2-lyase/3-keto-2-hydroxy-glucal hydratase" evidence="2">
    <location>
        <begin position="29"/>
        <end position="207"/>
    </location>
</feature>
<dbReference type="OrthoDB" id="266976at2"/>
<evidence type="ECO:0000259" key="2">
    <source>
        <dbReference type="Pfam" id="PF06439"/>
    </source>
</evidence>
<dbReference type="Gene3D" id="2.60.120.560">
    <property type="entry name" value="Exo-inulinase, domain 1"/>
    <property type="match status" value="1"/>
</dbReference>
<organism evidence="3 4">
    <name type="scientific">Rubinisphaera italica</name>
    <dbReference type="NCBI Taxonomy" id="2527969"/>
    <lineage>
        <taxon>Bacteria</taxon>
        <taxon>Pseudomonadati</taxon>
        <taxon>Planctomycetota</taxon>
        <taxon>Planctomycetia</taxon>
        <taxon>Planctomycetales</taxon>
        <taxon>Planctomycetaceae</taxon>
        <taxon>Rubinisphaera</taxon>
    </lineage>
</organism>